<reference evidence="1" key="1">
    <citation type="journal article" date="2023" name="G3 (Bethesda)">
        <title>A reference genome for the long-term kleptoplast-retaining sea slug Elysia crispata morphotype clarki.</title>
        <authorList>
            <person name="Eastman K.E."/>
            <person name="Pendleton A.L."/>
            <person name="Shaikh M.A."/>
            <person name="Suttiyut T."/>
            <person name="Ogas R."/>
            <person name="Tomko P."/>
            <person name="Gavelis G."/>
            <person name="Widhalm J.R."/>
            <person name="Wisecaver J.H."/>
        </authorList>
    </citation>
    <scope>NUCLEOTIDE SEQUENCE</scope>
    <source>
        <strain evidence="1">ECLA1</strain>
    </source>
</reference>
<evidence type="ECO:0000313" key="2">
    <source>
        <dbReference type="Proteomes" id="UP001283361"/>
    </source>
</evidence>
<sequence length="129" mass="14926">MVCYSGELFTVDKDIRRTIRASAAKMRALTMACGMKEIRLGGGRRRPVQGYEDTYDHHGLVKDLKVQNMDFSATWSTKNIAILVLSRTLQDLYTTLRNIHVFCGKMRVKNHLMLYTVSFPQNFPYNFEL</sequence>
<gene>
    <name evidence="1" type="ORF">RRG08_023618</name>
</gene>
<proteinExistence type="predicted"/>
<keyword evidence="2" id="KW-1185">Reference proteome</keyword>
<accession>A0AAE0XTQ8</accession>
<name>A0AAE0XTQ8_9GAST</name>
<comment type="caution">
    <text evidence="1">The sequence shown here is derived from an EMBL/GenBank/DDBJ whole genome shotgun (WGS) entry which is preliminary data.</text>
</comment>
<protein>
    <submittedName>
        <fullName evidence="1">Uncharacterized protein</fullName>
    </submittedName>
</protein>
<dbReference type="Proteomes" id="UP001283361">
    <property type="component" value="Unassembled WGS sequence"/>
</dbReference>
<evidence type="ECO:0000313" key="1">
    <source>
        <dbReference type="EMBL" id="KAK3708209.1"/>
    </source>
</evidence>
<organism evidence="1 2">
    <name type="scientific">Elysia crispata</name>
    <name type="common">lettuce slug</name>
    <dbReference type="NCBI Taxonomy" id="231223"/>
    <lineage>
        <taxon>Eukaryota</taxon>
        <taxon>Metazoa</taxon>
        <taxon>Spiralia</taxon>
        <taxon>Lophotrochozoa</taxon>
        <taxon>Mollusca</taxon>
        <taxon>Gastropoda</taxon>
        <taxon>Heterobranchia</taxon>
        <taxon>Euthyneura</taxon>
        <taxon>Panpulmonata</taxon>
        <taxon>Sacoglossa</taxon>
        <taxon>Placobranchoidea</taxon>
        <taxon>Plakobranchidae</taxon>
        <taxon>Elysia</taxon>
    </lineage>
</organism>
<dbReference type="AlphaFoldDB" id="A0AAE0XTQ8"/>
<dbReference type="EMBL" id="JAWDGP010007701">
    <property type="protein sequence ID" value="KAK3708209.1"/>
    <property type="molecule type" value="Genomic_DNA"/>
</dbReference>